<dbReference type="Gene3D" id="3.30.160.60">
    <property type="entry name" value="Classic Zinc Finger"/>
    <property type="match status" value="1"/>
</dbReference>
<protein>
    <submittedName>
        <fullName evidence="10">Stp3p</fullName>
    </submittedName>
</protein>
<dbReference type="SMART" id="SM00355">
    <property type="entry name" value="ZnF_C2H2"/>
    <property type="match status" value="2"/>
</dbReference>
<evidence type="ECO:0000256" key="7">
    <source>
        <dbReference type="PROSITE-ProRule" id="PRU00042"/>
    </source>
</evidence>
<feature type="compositionally biased region" description="Basic and acidic residues" evidence="8">
    <location>
        <begin position="1"/>
        <end position="11"/>
    </location>
</feature>
<feature type="region of interest" description="Disordered" evidence="8">
    <location>
        <begin position="561"/>
        <end position="603"/>
    </location>
</feature>
<dbReference type="EMBL" id="CP014501">
    <property type="protein sequence ID" value="ANB12752.1"/>
    <property type="molecule type" value="Genomic_DNA"/>
</dbReference>
<feature type="compositionally biased region" description="Basic residues" evidence="8">
    <location>
        <begin position="133"/>
        <end position="142"/>
    </location>
</feature>
<dbReference type="Pfam" id="PF00096">
    <property type="entry name" value="zf-C2H2"/>
    <property type="match status" value="1"/>
</dbReference>
<feature type="domain" description="C2H2-type" evidence="9">
    <location>
        <begin position="402"/>
        <end position="429"/>
    </location>
</feature>
<dbReference type="InterPro" id="IPR013087">
    <property type="entry name" value="Znf_C2H2_type"/>
</dbReference>
<organism evidence="10 11">
    <name type="scientific">Sugiyamaella lignohabitans</name>
    <dbReference type="NCBI Taxonomy" id="796027"/>
    <lineage>
        <taxon>Eukaryota</taxon>
        <taxon>Fungi</taxon>
        <taxon>Dikarya</taxon>
        <taxon>Ascomycota</taxon>
        <taxon>Saccharomycotina</taxon>
        <taxon>Dipodascomycetes</taxon>
        <taxon>Dipodascales</taxon>
        <taxon>Trichomonascaceae</taxon>
        <taxon>Sugiyamaella</taxon>
    </lineage>
</organism>
<feature type="compositionally biased region" description="Polar residues" evidence="8">
    <location>
        <begin position="592"/>
        <end position="603"/>
    </location>
</feature>
<dbReference type="RefSeq" id="XP_018735229.1">
    <property type="nucleotide sequence ID" value="XM_018877870.1"/>
</dbReference>
<keyword evidence="6" id="KW-0539">Nucleus</keyword>
<dbReference type="OrthoDB" id="10018191at2759"/>
<dbReference type="InterPro" id="IPR050888">
    <property type="entry name" value="ZnF_C2H2-type_TF"/>
</dbReference>
<sequence length="603" mass="62681">MAGVKNEEKISDQSATVDGGADINASVETGATDSSNGDVGNENGSTTTAGDDTDVHQQLTAEDAEADGQSHLLNGGDNDNDDSEEKQNEMLDPAITGDSSSMATAVAVAAAAAAAVAAANSPDANGNGSLSPKRGRKTKKAKKELDLDLDQHQHQHHHHAQHPHIQIEDQQILDPADAEALAASALSQSPLDTLSLAATSAAAETKSRGARAGNGKASGKGGRGANKKAELEYMNTASGIIDENISPELAGAGGVGVGGVDGGHHDGHHHHGHDETTHPDLVAKSEQQLLEQAISAAVIAGNNAGHNMGGHGMQLLPSNFQTAFGENHVAAAQLASANELDSGPMSIASLTNPTPQGGLASANGANLAASSRKKRQCSTCLGWFSNLATHRSTHLADNSRPHSCEVCGRGFARPNDLFRHQKSHRDDAAFRCPLFVKATLYQNAYGNLEPACHQNGGFSRCDTYKNHLKAMHFEYPAGTKKRDRPGMSGKCKGCGLEFENADRWINEHIETRECEDIKKLDALRNKFDDPSIEAAAVAAAAAAAAVSDDADKALVDATRNAAVQAQHHSPSHAIHNDHSGVNVSAPGPILPPSSSAGLSETTA</sequence>
<feature type="compositionally biased region" description="Polar residues" evidence="8">
    <location>
        <begin position="26"/>
        <end position="60"/>
    </location>
</feature>
<keyword evidence="2" id="KW-0479">Metal-binding</keyword>
<comment type="subcellular location">
    <subcellularLocation>
        <location evidence="1">Nucleus</location>
    </subcellularLocation>
</comment>
<dbReference type="Proteomes" id="UP000189580">
    <property type="component" value="Chromosome a"/>
</dbReference>
<dbReference type="GeneID" id="30032777"/>
<evidence type="ECO:0000313" key="10">
    <source>
        <dbReference type="EMBL" id="ANB12752.1"/>
    </source>
</evidence>
<feature type="region of interest" description="Disordered" evidence="8">
    <location>
        <begin position="203"/>
        <end position="226"/>
    </location>
</feature>
<keyword evidence="11" id="KW-1185">Reference proteome</keyword>
<dbReference type="PANTHER" id="PTHR24406">
    <property type="entry name" value="TRANSCRIPTIONAL REPRESSOR CTCFL-RELATED"/>
    <property type="match status" value="1"/>
</dbReference>
<evidence type="ECO:0000256" key="3">
    <source>
        <dbReference type="ARBA" id="ARBA00022737"/>
    </source>
</evidence>
<proteinExistence type="predicted"/>
<dbReference type="GO" id="GO:0008270">
    <property type="term" value="F:zinc ion binding"/>
    <property type="evidence" value="ECO:0007669"/>
    <property type="project" value="UniProtKB-KW"/>
</dbReference>
<gene>
    <name evidence="10" type="primary">STP3</name>
    <name evidence="10" type="ORF">AWJ20_1020</name>
</gene>
<evidence type="ECO:0000256" key="1">
    <source>
        <dbReference type="ARBA" id="ARBA00004123"/>
    </source>
</evidence>
<keyword evidence="5" id="KW-0862">Zinc</keyword>
<reference evidence="10 11" key="1">
    <citation type="submission" date="2016-02" db="EMBL/GenBank/DDBJ databases">
        <title>Complete genome sequence and transcriptome regulation of the pentose utilising yeast Sugiyamaella lignohabitans.</title>
        <authorList>
            <person name="Bellasio M."/>
            <person name="Peymann A."/>
            <person name="Valli M."/>
            <person name="Sipitzky M."/>
            <person name="Graf A."/>
            <person name="Sauer M."/>
            <person name="Marx H."/>
            <person name="Mattanovich D."/>
        </authorList>
    </citation>
    <scope>NUCLEOTIDE SEQUENCE [LARGE SCALE GENOMIC DNA]</scope>
    <source>
        <strain evidence="10 11">CBS 10342</strain>
    </source>
</reference>
<dbReference type="InterPro" id="IPR036236">
    <property type="entry name" value="Znf_C2H2_sf"/>
</dbReference>
<feature type="region of interest" description="Disordered" evidence="8">
    <location>
        <begin position="1"/>
        <end position="97"/>
    </location>
</feature>
<dbReference type="PROSITE" id="PS00028">
    <property type="entry name" value="ZINC_FINGER_C2H2_1"/>
    <property type="match status" value="1"/>
</dbReference>
<keyword evidence="3" id="KW-0677">Repeat</keyword>
<dbReference type="AlphaFoldDB" id="A0A167DCA6"/>
<name>A0A167DCA6_9ASCO</name>
<dbReference type="FunFam" id="3.30.160.60:FF:000502">
    <property type="entry name" value="Zinc finger protein 710"/>
    <property type="match status" value="1"/>
</dbReference>
<accession>A0A167DCA6</accession>
<evidence type="ECO:0000259" key="9">
    <source>
        <dbReference type="PROSITE" id="PS50157"/>
    </source>
</evidence>
<dbReference type="KEGG" id="slb:AWJ20_1020"/>
<evidence type="ECO:0000313" key="11">
    <source>
        <dbReference type="Proteomes" id="UP000189580"/>
    </source>
</evidence>
<dbReference type="PROSITE" id="PS50157">
    <property type="entry name" value="ZINC_FINGER_C2H2_2"/>
    <property type="match status" value="1"/>
</dbReference>
<evidence type="ECO:0000256" key="8">
    <source>
        <dbReference type="SAM" id="MobiDB-lite"/>
    </source>
</evidence>
<evidence type="ECO:0000256" key="5">
    <source>
        <dbReference type="ARBA" id="ARBA00022833"/>
    </source>
</evidence>
<keyword evidence="4 7" id="KW-0863">Zinc-finger</keyword>
<evidence type="ECO:0000256" key="2">
    <source>
        <dbReference type="ARBA" id="ARBA00022723"/>
    </source>
</evidence>
<evidence type="ECO:0000256" key="6">
    <source>
        <dbReference type="ARBA" id="ARBA00023242"/>
    </source>
</evidence>
<dbReference type="GO" id="GO:0005634">
    <property type="term" value="C:nucleus"/>
    <property type="evidence" value="ECO:0007669"/>
    <property type="project" value="UniProtKB-SubCell"/>
</dbReference>
<feature type="region of interest" description="Disordered" evidence="8">
    <location>
        <begin position="119"/>
        <end position="143"/>
    </location>
</feature>
<evidence type="ECO:0000256" key="4">
    <source>
        <dbReference type="ARBA" id="ARBA00022771"/>
    </source>
</evidence>
<dbReference type="SUPFAM" id="SSF57667">
    <property type="entry name" value="beta-beta-alpha zinc fingers"/>
    <property type="match status" value="1"/>
</dbReference>